<dbReference type="Gene3D" id="2.60.40.1090">
    <property type="entry name" value="Fimbrial-type adhesion domain"/>
    <property type="match status" value="1"/>
</dbReference>
<dbReference type="RefSeq" id="WP_135728306.1">
    <property type="nucleotide sequence ID" value="NZ_CAAGZV010000001.1"/>
</dbReference>
<dbReference type="AlphaFoldDB" id="A0A486KZN8"/>
<evidence type="ECO:0008006" key="4">
    <source>
        <dbReference type="Google" id="ProtNLM"/>
    </source>
</evidence>
<evidence type="ECO:0000313" key="3">
    <source>
        <dbReference type="EMBL" id="VGL99516.1"/>
    </source>
</evidence>
<feature type="signal peptide" evidence="1">
    <location>
        <begin position="1"/>
        <end position="29"/>
    </location>
</feature>
<proteinExistence type="predicted"/>
<dbReference type="GO" id="GO:0007155">
    <property type="term" value="P:cell adhesion"/>
    <property type="evidence" value="ECO:0007669"/>
    <property type="project" value="InterPro"/>
</dbReference>
<dbReference type="GO" id="GO:0009289">
    <property type="term" value="C:pilus"/>
    <property type="evidence" value="ECO:0007669"/>
    <property type="project" value="InterPro"/>
</dbReference>
<name>A0A486KZN8_KLEPN</name>
<dbReference type="InterPro" id="IPR036937">
    <property type="entry name" value="Adhesion_dom_fimbrial_sf"/>
</dbReference>
<sequence length="321" mass="33413">MEKSKLKRLILTAGIILGNALLWSESASAANCNAFGNQGGGCPTVQSLTVNGGSVAVNWATDLNAQTFASIETTRAATWGLYMIYGWTTSMNGHWFGGGTRQPIMTVSNTDPVRKADGSTTTDNCTDNPFYCTHQMMAARFYQKYGFSGTASVALPPSSSYPAHAPPCLIFGAMNPGTGDFYTVFAPGLAEPCQPGFPGTVEPEPDPEWCGMSTGALDFKFGDMAPGAVSGQSITGSATMACSDAGVTYSLYLSNVSTIGRDTVDLGRGVTAKVTVNNQALQTNRVSTGKTNNLNVTVTLNGTPTSTGPIGGTGILAVNYL</sequence>
<feature type="chain" id="PRO_5044088731" description="Fimbrial protein" evidence="1">
    <location>
        <begin position="30"/>
        <end position="321"/>
    </location>
</feature>
<protein>
    <recommendedName>
        <fullName evidence="4">Fimbrial protein</fullName>
    </recommendedName>
</protein>
<gene>
    <name evidence="2" type="ORF">SAMEA4873646_02583</name>
    <name evidence="3" type="ORF">SAMEA4873654_01471</name>
</gene>
<dbReference type="EMBL" id="CAAHDA010000001">
    <property type="protein sequence ID" value="VGL99516.1"/>
    <property type="molecule type" value="Genomic_DNA"/>
</dbReference>
<accession>A0A486KZN8</accession>
<evidence type="ECO:0000256" key="1">
    <source>
        <dbReference type="SAM" id="SignalP"/>
    </source>
</evidence>
<evidence type="ECO:0000313" key="2">
    <source>
        <dbReference type="EMBL" id="VGL63752.1"/>
    </source>
</evidence>
<organism evidence="2">
    <name type="scientific">Klebsiella pneumoniae</name>
    <dbReference type="NCBI Taxonomy" id="573"/>
    <lineage>
        <taxon>Bacteria</taxon>
        <taxon>Pseudomonadati</taxon>
        <taxon>Pseudomonadota</taxon>
        <taxon>Gammaproteobacteria</taxon>
        <taxon>Enterobacterales</taxon>
        <taxon>Enterobacteriaceae</taxon>
        <taxon>Klebsiella/Raoultella group</taxon>
        <taxon>Klebsiella</taxon>
        <taxon>Klebsiella pneumoniae complex</taxon>
    </lineage>
</organism>
<reference evidence="2" key="1">
    <citation type="submission" date="2019-03" db="EMBL/GenBank/DDBJ databases">
        <authorList>
            <consortium name="Pathogen Informatics"/>
        </authorList>
    </citation>
    <scope>NUCLEOTIDE SEQUENCE</scope>
    <source>
        <strain evidence="2">5012STDY7626444</strain>
        <strain evidence="3">5012STDY7626458</strain>
    </source>
</reference>
<keyword evidence="1" id="KW-0732">Signal</keyword>
<dbReference type="EMBL" id="CAAHCP010000005">
    <property type="protein sequence ID" value="VGL63752.1"/>
    <property type="molecule type" value="Genomic_DNA"/>
</dbReference>